<gene>
    <name evidence="1" type="ORF">NCTC13316_01064</name>
</gene>
<evidence type="ECO:0000313" key="1">
    <source>
        <dbReference type="EMBL" id="STX50975.1"/>
    </source>
</evidence>
<evidence type="ECO:0000313" key="2">
    <source>
        <dbReference type="Proteomes" id="UP000254794"/>
    </source>
</evidence>
<reference evidence="1 2" key="1">
    <citation type="submission" date="2018-06" db="EMBL/GenBank/DDBJ databases">
        <authorList>
            <consortium name="Pathogen Informatics"/>
            <person name="Doyle S."/>
        </authorList>
    </citation>
    <scope>NUCLEOTIDE SEQUENCE [LARGE SCALE GENOMIC DNA]</scope>
    <source>
        <strain evidence="1 2">NCTC13316</strain>
    </source>
</reference>
<keyword evidence="2" id="KW-1185">Reference proteome</keyword>
<dbReference type="OrthoDB" id="9795766at2"/>
<dbReference type="Proteomes" id="UP000254794">
    <property type="component" value="Unassembled WGS sequence"/>
</dbReference>
<dbReference type="SUPFAM" id="SSF89447">
    <property type="entry name" value="AbrB/MazE/MraZ-like"/>
    <property type="match status" value="1"/>
</dbReference>
<dbReference type="AlphaFoldDB" id="A0A378JIF1"/>
<sequence>MKIHTKIQKWGNSLALRISGPMRKIPQFKEGTEVDVEITKKGFTVVKATKRNHFPFKEVDLIKGLSSETGHADLLASFKLNENE</sequence>
<dbReference type="Gene3D" id="2.10.260.10">
    <property type="match status" value="1"/>
</dbReference>
<dbReference type="InterPro" id="IPR037914">
    <property type="entry name" value="SpoVT-AbrB_sf"/>
</dbReference>
<dbReference type="EMBL" id="UGOD01000001">
    <property type="protein sequence ID" value="STX50975.1"/>
    <property type="molecule type" value="Genomic_DNA"/>
</dbReference>
<accession>A0A378JIF1</accession>
<proteinExistence type="predicted"/>
<organism evidence="1 2">
    <name type="scientific">Legionella busanensis</name>
    <dbReference type="NCBI Taxonomy" id="190655"/>
    <lineage>
        <taxon>Bacteria</taxon>
        <taxon>Pseudomonadati</taxon>
        <taxon>Pseudomonadota</taxon>
        <taxon>Gammaproteobacteria</taxon>
        <taxon>Legionellales</taxon>
        <taxon>Legionellaceae</taxon>
        <taxon>Legionella</taxon>
    </lineage>
</organism>
<dbReference type="RefSeq" id="WP_131740571.1">
    <property type="nucleotide sequence ID" value="NZ_CAAAHP010000001.1"/>
</dbReference>
<protein>
    <submittedName>
        <fullName evidence="1">Growth regulator</fullName>
    </submittedName>
</protein>
<name>A0A378JIF1_9GAMM</name>